<dbReference type="Proteomes" id="UP000198598">
    <property type="component" value="Unassembled WGS sequence"/>
</dbReference>
<keyword evidence="2" id="KW-1185">Reference proteome</keyword>
<dbReference type="RefSeq" id="WP_177236722.1">
    <property type="nucleotide sequence ID" value="NZ_FOLQ01000020.1"/>
</dbReference>
<name>A0A1I2DPV0_9BACT</name>
<accession>A0A1I2DPV0</accession>
<dbReference type="AlphaFoldDB" id="A0A1I2DPV0"/>
<proteinExistence type="predicted"/>
<evidence type="ECO:0000313" key="1">
    <source>
        <dbReference type="EMBL" id="SFE82652.1"/>
    </source>
</evidence>
<gene>
    <name evidence="1" type="ORF">SAMN05216167_12022</name>
</gene>
<organism evidence="1 2">
    <name type="scientific">Spirosoma endophyticum</name>
    <dbReference type="NCBI Taxonomy" id="662367"/>
    <lineage>
        <taxon>Bacteria</taxon>
        <taxon>Pseudomonadati</taxon>
        <taxon>Bacteroidota</taxon>
        <taxon>Cytophagia</taxon>
        <taxon>Cytophagales</taxon>
        <taxon>Cytophagaceae</taxon>
        <taxon>Spirosoma</taxon>
    </lineage>
</organism>
<sequence length="48" mass="4991">MSVLVGIIGFCHALPTLPFIEPLSEMVTEILTTAQAALLGPSGRLNPA</sequence>
<dbReference type="EMBL" id="FOLQ01000020">
    <property type="protein sequence ID" value="SFE82652.1"/>
    <property type="molecule type" value="Genomic_DNA"/>
</dbReference>
<reference evidence="1 2" key="1">
    <citation type="submission" date="2016-10" db="EMBL/GenBank/DDBJ databases">
        <authorList>
            <person name="de Groot N.N."/>
        </authorList>
    </citation>
    <scope>NUCLEOTIDE SEQUENCE [LARGE SCALE GENOMIC DNA]</scope>
    <source>
        <strain evidence="1 2">DSM 26130</strain>
    </source>
</reference>
<protein>
    <submittedName>
        <fullName evidence="1">Uncharacterized protein</fullName>
    </submittedName>
</protein>
<evidence type="ECO:0000313" key="2">
    <source>
        <dbReference type="Proteomes" id="UP000198598"/>
    </source>
</evidence>